<gene>
    <name evidence="1" type="ORF">BC936DRAFT_149109</name>
</gene>
<name>A0A433D1J1_9FUNG</name>
<proteinExistence type="predicted"/>
<evidence type="ECO:0000313" key="1">
    <source>
        <dbReference type="EMBL" id="RUP44702.1"/>
    </source>
</evidence>
<reference evidence="1 2" key="1">
    <citation type="journal article" date="2018" name="New Phytol.">
        <title>Phylogenomics of Endogonaceae and evolution of mycorrhizas within Mucoromycota.</title>
        <authorList>
            <person name="Chang Y."/>
            <person name="Desiro A."/>
            <person name="Na H."/>
            <person name="Sandor L."/>
            <person name="Lipzen A."/>
            <person name="Clum A."/>
            <person name="Barry K."/>
            <person name="Grigoriev I.V."/>
            <person name="Martin F.M."/>
            <person name="Stajich J.E."/>
            <person name="Smith M.E."/>
            <person name="Bonito G."/>
            <person name="Spatafora J.W."/>
        </authorList>
    </citation>
    <scope>NUCLEOTIDE SEQUENCE [LARGE SCALE GENOMIC DNA]</scope>
    <source>
        <strain evidence="1 2">GMNB39</strain>
    </source>
</reference>
<comment type="caution">
    <text evidence="1">The sequence shown here is derived from an EMBL/GenBank/DDBJ whole genome shotgun (WGS) entry which is preliminary data.</text>
</comment>
<sequence length="339" mass="37686">MSKKSYQSLQSSLPKAVRAPFSDYNSSISDILKQKSLVGMYAALHSKAPLANEPCGSKHYIMDRVFNQFARDVFTPDNNPSDIGLSEACYNFLALWPCIRASVSGLGSELGDAKFLPGEIYLRAIDEVRKLRHQQESHMKADGVVQIGFSEIELLSMEVAGHHGLHDKNRAGWDHIKGMHAALAMLSRIAYVFMHGSVELFQDVKVGFVHAHGKTLHLWLFNMPTPGIFVMQRVAKAAVPAKFGEALLLCELINFLWTLRVEISKTVKAMVMLKESHEEKTLGIKLRGEKCGQFLYEVLRPMVVSKKSKIVTTTLDKKTEFAGVGEGVLPGSSPIRNDE</sequence>
<keyword evidence="2" id="KW-1185">Reference proteome</keyword>
<dbReference type="OrthoDB" id="2221443at2759"/>
<organism evidence="1 2">
    <name type="scientific">Jimgerdemannia flammicorona</name>
    <dbReference type="NCBI Taxonomy" id="994334"/>
    <lineage>
        <taxon>Eukaryota</taxon>
        <taxon>Fungi</taxon>
        <taxon>Fungi incertae sedis</taxon>
        <taxon>Mucoromycota</taxon>
        <taxon>Mucoromycotina</taxon>
        <taxon>Endogonomycetes</taxon>
        <taxon>Endogonales</taxon>
        <taxon>Endogonaceae</taxon>
        <taxon>Jimgerdemannia</taxon>
    </lineage>
</organism>
<dbReference type="Proteomes" id="UP000268093">
    <property type="component" value="Unassembled WGS sequence"/>
</dbReference>
<evidence type="ECO:0000313" key="2">
    <source>
        <dbReference type="Proteomes" id="UP000268093"/>
    </source>
</evidence>
<dbReference type="EMBL" id="RBNI01008462">
    <property type="protein sequence ID" value="RUP44702.1"/>
    <property type="molecule type" value="Genomic_DNA"/>
</dbReference>
<dbReference type="AlphaFoldDB" id="A0A433D1J1"/>
<protein>
    <submittedName>
        <fullName evidence="1">Uncharacterized protein</fullName>
    </submittedName>
</protein>
<accession>A0A433D1J1</accession>